<evidence type="ECO:0000256" key="4">
    <source>
        <dbReference type="RuleBase" id="RU003887"/>
    </source>
</evidence>
<dbReference type="eggNOG" id="COG1187">
    <property type="taxonomic scope" value="Bacteria"/>
</dbReference>
<evidence type="ECO:0000259" key="5">
    <source>
        <dbReference type="SMART" id="SM00363"/>
    </source>
</evidence>
<dbReference type="CDD" id="cd00165">
    <property type="entry name" value="S4"/>
    <property type="match status" value="1"/>
</dbReference>
<dbReference type="NCBIfam" id="TIGR00093">
    <property type="entry name" value="pseudouridine synthase"/>
    <property type="match status" value="1"/>
</dbReference>
<sequence>MKNELVRVQKLIAQSGFCSRREAEEYIAKGKVFINGLKAQLGSLASINDEIKVKGKILNLIEHKLEYFILNKPKKTVSTSKDPQKRKTVVDLIDTNQRIVPVGRLDYDTTGLLLLTNDLEMVNKLTHPKYEIERIYRVRINEPLTLKEFKEINKGVMVNGKISHQIVDQVEAKAYTVKLHVGSYHHVKELFKAFDRKVLALKRLQYANLKVDKIPEGMYRPLKLKELKDLRHIIRMQETKLIQKENKSEIKK</sequence>
<protein>
    <recommendedName>
        <fullName evidence="4">Pseudouridine synthase</fullName>
        <ecNumber evidence="4">5.4.99.-</ecNumber>
    </recommendedName>
</protein>
<proteinExistence type="inferred from homology"/>
<evidence type="ECO:0000256" key="2">
    <source>
        <dbReference type="ARBA" id="ARBA00023235"/>
    </source>
</evidence>
<dbReference type="Pfam" id="PF00849">
    <property type="entry name" value="PseudoU_synth_2"/>
    <property type="match status" value="1"/>
</dbReference>
<dbReference type="Gene3D" id="3.10.290.10">
    <property type="entry name" value="RNA-binding S4 domain"/>
    <property type="match status" value="1"/>
</dbReference>
<comment type="similarity">
    <text evidence="1 4">Belongs to the pseudouridine synthase RsuA family.</text>
</comment>
<dbReference type="InterPro" id="IPR002942">
    <property type="entry name" value="S4_RNA-bd"/>
</dbReference>
<evidence type="ECO:0000256" key="3">
    <source>
        <dbReference type="PROSITE-ProRule" id="PRU00182"/>
    </source>
</evidence>
<dbReference type="SUPFAM" id="SSF55120">
    <property type="entry name" value="Pseudouridine synthase"/>
    <property type="match status" value="1"/>
</dbReference>
<dbReference type="InterPro" id="IPR018496">
    <property type="entry name" value="PsdUridine_synth_RsuA/RluB_CS"/>
</dbReference>
<name>F9UJX2_9BACT</name>
<dbReference type="SUPFAM" id="SSF55174">
    <property type="entry name" value="Alpha-L RNA-binding motif"/>
    <property type="match status" value="1"/>
</dbReference>
<dbReference type="GO" id="GO:0120159">
    <property type="term" value="F:rRNA pseudouridine synthase activity"/>
    <property type="evidence" value="ECO:0007669"/>
    <property type="project" value="UniProtKB-ARBA"/>
</dbReference>
<dbReference type="InterPro" id="IPR020103">
    <property type="entry name" value="PsdUridine_synth_cat_dom_sf"/>
</dbReference>
<accession>F9UJX2</accession>
<dbReference type="SMART" id="SM00363">
    <property type="entry name" value="S4"/>
    <property type="match status" value="1"/>
</dbReference>
<keyword evidence="2 4" id="KW-0413">Isomerase</keyword>
<keyword evidence="7" id="KW-1185">Reference proteome</keyword>
<dbReference type="Gene3D" id="3.30.70.1560">
    <property type="entry name" value="Alpha-L RNA-binding motif"/>
    <property type="match status" value="1"/>
</dbReference>
<dbReference type="Proteomes" id="UP000004978">
    <property type="component" value="Unassembled WGS sequence"/>
</dbReference>
<dbReference type="PROSITE" id="PS50889">
    <property type="entry name" value="S4"/>
    <property type="match status" value="1"/>
</dbReference>
<dbReference type="EC" id="5.4.99.-" evidence="4"/>
<dbReference type="InterPro" id="IPR006145">
    <property type="entry name" value="PsdUridine_synth_RsuA/RluA"/>
</dbReference>
<dbReference type="PROSITE" id="PS01149">
    <property type="entry name" value="PSI_RSU"/>
    <property type="match status" value="1"/>
</dbReference>
<comment type="caution">
    <text evidence="6">The sequence shown here is derived from an EMBL/GenBank/DDBJ whole genome shotgun (WGS) entry which is preliminary data.</text>
</comment>
<evidence type="ECO:0000313" key="6">
    <source>
        <dbReference type="EMBL" id="EGV00318.1"/>
    </source>
</evidence>
<dbReference type="FunFam" id="3.10.290.10:FF:000003">
    <property type="entry name" value="Pseudouridine synthase"/>
    <property type="match status" value="1"/>
</dbReference>
<dbReference type="RefSeq" id="WP_006608589.1">
    <property type="nucleotide sequence ID" value="NZ_AFXA01000009.1"/>
</dbReference>
<dbReference type="AlphaFoldDB" id="F9UJX2"/>
<dbReference type="Pfam" id="PF01479">
    <property type="entry name" value="S4"/>
    <property type="match status" value="1"/>
</dbReference>
<dbReference type="InterPro" id="IPR020094">
    <property type="entry name" value="TruA/RsuA/RluB/E/F_N"/>
</dbReference>
<dbReference type="STRING" id="1037410.MCSF7_00894"/>
<organism evidence="6 7">
    <name type="scientific">Mycoplasmopsis columbina SF7</name>
    <dbReference type="NCBI Taxonomy" id="1037410"/>
    <lineage>
        <taxon>Bacteria</taxon>
        <taxon>Bacillati</taxon>
        <taxon>Mycoplasmatota</taxon>
        <taxon>Mycoplasmoidales</taxon>
        <taxon>Metamycoplasmataceae</taxon>
        <taxon>Mycoplasmopsis</taxon>
    </lineage>
</organism>
<dbReference type="InterPro" id="IPR042092">
    <property type="entry name" value="PsdUridine_s_RsuA/RluB/E/F_cat"/>
</dbReference>
<evidence type="ECO:0000313" key="7">
    <source>
        <dbReference type="Proteomes" id="UP000004978"/>
    </source>
</evidence>
<gene>
    <name evidence="6" type="ORF">MCSF7_00894</name>
</gene>
<dbReference type="GO" id="GO:0003723">
    <property type="term" value="F:RNA binding"/>
    <property type="evidence" value="ECO:0007669"/>
    <property type="project" value="UniProtKB-KW"/>
</dbReference>
<dbReference type="Gene3D" id="3.30.70.580">
    <property type="entry name" value="Pseudouridine synthase I, catalytic domain, N-terminal subdomain"/>
    <property type="match status" value="1"/>
</dbReference>
<keyword evidence="3" id="KW-0694">RNA-binding</keyword>
<dbReference type="EMBL" id="AFXA01000009">
    <property type="protein sequence ID" value="EGV00318.1"/>
    <property type="molecule type" value="Genomic_DNA"/>
</dbReference>
<dbReference type="InterPro" id="IPR000748">
    <property type="entry name" value="PsdUridine_synth_RsuA/RluB/E/F"/>
</dbReference>
<dbReference type="PANTHER" id="PTHR47683:SF2">
    <property type="entry name" value="RNA-BINDING S4 DOMAIN-CONTAINING PROTEIN"/>
    <property type="match status" value="1"/>
</dbReference>
<dbReference type="PANTHER" id="PTHR47683">
    <property type="entry name" value="PSEUDOURIDINE SYNTHASE FAMILY PROTEIN-RELATED"/>
    <property type="match status" value="1"/>
</dbReference>
<dbReference type="InterPro" id="IPR036986">
    <property type="entry name" value="S4_RNA-bd_sf"/>
</dbReference>
<feature type="domain" description="RNA-binding S4" evidence="5">
    <location>
        <begin position="6"/>
        <end position="66"/>
    </location>
</feature>
<evidence type="ECO:0000256" key="1">
    <source>
        <dbReference type="ARBA" id="ARBA00008348"/>
    </source>
</evidence>
<reference evidence="6 7" key="1">
    <citation type="journal article" date="2013" name="Genome Announc.">
        <title>Genome Sequence of Mycoplasma columbinum Strain SF7.</title>
        <authorList>
            <person name="Guo Z."/>
            <person name="Xu X."/>
            <person name="Zheng Q."/>
            <person name="Li T."/>
            <person name="Kuang S."/>
            <person name="Zhang Z."/>
            <person name="Chen Y."/>
            <person name="Lu X."/>
            <person name="Zhou R."/>
            <person name="Bi D."/>
            <person name="Jin H."/>
        </authorList>
    </citation>
    <scope>NUCLEOTIDE SEQUENCE [LARGE SCALE GENOMIC DNA]</scope>
    <source>
        <strain evidence="6 7">SF7</strain>
    </source>
</reference>
<dbReference type="GO" id="GO:0000455">
    <property type="term" value="P:enzyme-directed rRNA pseudouridine synthesis"/>
    <property type="evidence" value="ECO:0007669"/>
    <property type="project" value="UniProtKB-ARBA"/>
</dbReference>
<dbReference type="InterPro" id="IPR050343">
    <property type="entry name" value="RsuA_PseudoU_synthase"/>
</dbReference>